<evidence type="ECO:0000313" key="1">
    <source>
        <dbReference type="EMBL" id="GME87793.1"/>
    </source>
</evidence>
<protein>
    <submittedName>
        <fullName evidence="1">Unnamed protein product</fullName>
    </submittedName>
</protein>
<evidence type="ECO:0000313" key="2">
    <source>
        <dbReference type="Proteomes" id="UP001165101"/>
    </source>
</evidence>
<keyword evidence="2" id="KW-1185">Reference proteome</keyword>
<proteinExistence type="predicted"/>
<accession>A0ACB5TGF4</accession>
<dbReference type="EMBL" id="BSXV01000157">
    <property type="protein sequence ID" value="GME87793.1"/>
    <property type="molecule type" value="Genomic_DNA"/>
</dbReference>
<reference evidence="1" key="1">
    <citation type="submission" date="2023-04" db="EMBL/GenBank/DDBJ databases">
        <title>Candida boidinii NBRC 1967.</title>
        <authorList>
            <person name="Ichikawa N."/>
            <person name="Sato H."/>
            <person name="Tonouchi N."/>
        </authorList>
    </citation>
    <scope>NUCLEOTIDE SEQUENCE</scope>
    <source>
        <strain evidence="1">NBRC 1967</strain>
    </source>
</reference>
<dbReference type="Proteomes" id="UP001165101">
    <property type="component" value="Unassembled WGS sequence"/>
</dbReference>
<gene>
    <name evidence="1" type="ORF">Cboi01_000056000</name>
</gene>
<sequence length="938" mass="107720">MARNFKPKTKTKKKSQRRALDAFQIAERQEQRKGRGGDDSDDGSDDEFSVKNGTLDARRHLGEKYDPDEEFEDEELDSDEALGSDDDYDILNSKFSQTLRDKKKNKKNANKKNSKRNNYESESESEEEGYSSIDESELIPLSEVWARDDEDLKKTLSQKTSTPSQTKPKSNDIILDDSISSESEEESNSELSDDEDDEDNSDSEGSDFSDNEEEDEDGMKELDEDPFDELDDDDEDDEDEESGLKNVMSKLTSKQKQKQQREKKILINDKTDENEFNLPTGGKKLSLMDMMAGMDEDVNEDAILIDKEDDIADESTKTLAVPLPQRIQQRNERKAAYDIQKEEVEQWNDTVQQNRRAEVLKFTDSKEGKLNEASSFKPVEKPITELEKKVEDILKESTMESKKTESLFEEIETAKMTKEELAQRRNELRLMRELMFRGQRDSKRLKKIKSKTYRQKLRKERLRNQELVEGSDMEDEDPEEADAKRAQERMSLKHKNNSQWARSMIKSGMMNDKENRDQMEESLRQGEKLRMKQLGRDDDDSGDDRNVSDIEKNYGSDSEDDSISRQKLGKGVMAMDFMKNADKREREQNLRDLNELKDYSLNSSELDKELFNESSTTSANINKNGGRRVYTPSAAIVSNETREADEKVLDEIKYDETKSLTNRLSKESGKTNKNNKKRKSDDSDEDEAENAAASNPWLDGFNDNSEGQRSTKLTVIDKNSNRLDKSAAKISKHANEKGKKRSKKDNNKDIEDNVVLDVNSVLNVRNNNDSDEGEEFEQEGGKSSDIKMFLQKDLIKEAFAGDNVFTEFRSEKKEVEEDEGDKEIDLTLPGWGSWAGGKDKGSKKKKIIKTVNGVVQKDKRLDKGKKNVIINEKVNKKNVKYQANGVPYPFETMEQYERSLRMPLGQEWNSRSTHQKLTMPRVVAKHGSVIDPLKAPFK</sequence>
<name>A0ACB5TGF4_CANBO</name>
<organism evidence="1 2">
    <name type="scientific">Candida boidinii</name>
    <name type="common">Yeast</name>
    <dbReference type="NCBI Taxonomy" id="5477"/>
    <lineage>
        <taxon>Eukaryota</taxon>
        <taxon>Fungi</taxon>
        <taxon>Dikarya</taxon>
        <taxon>Ascomycota</taxon>
        <taxon>Saccharomycotina</taxon>
        <taxon>Pichiomycetes</taxon>
        <taxon>Pichiales</taxon>
        <taxon>Pichiaceae</taxon>
        <taxon>Ogataea</taxon>
        <taxon>Ogataea/Candida clade</taxon>
    </lineage>
</organism>
<comment type="caution">
    <text evidence="1">The sequence shown here is derived from an EMBL/GenBank/DDBJ whole genome shotgun (WGS) entry which is preliminary data.</text>
</comment>